<proteinExistence type="predicted"/>
<dbReference type="AlphaFoldDB" id="A0A289GFM5"/>
<name>A0A289GFM5_VIBAN</name>
<protein>
    <submittedName>
        <fullName evidence="1">Uncharacterized protein</fullName>
    </submittedName>
</protein>
<evidence type="ECO:0000313" key="2">
    <source>
        <dbReference type="Proteomes" id="UP000256923"/>
    </source>
</evidence>
<dbReference type="RefSeq" id="WP_017046104.1">
    <property type="nucleotide sequence ID" value="NZ_CP022469.1"/>
</dbReference>
<sequence>MDHSHNTVYAELESMYDELQSYLDSVMLDPEDEPLLLQCEQLGDQIYAYNVVILENNSVTLAKGQGSLKELINQAKGAKEALKSAEDKVKVLAQVANAIDKVLVQLAKFL</sequence>
<dbReference type="EMBL" id="CP034672">
    <property type="protein sequence ID" value="AZS24868.1"/>
    <property type="molecule type" value="Genomic_DNA"/>
</dbReference>
<gene>
    <name evidence="1" type="ORF">DYL72_07205</name>
</gene>
<reference evidence="1 2" key="1">
    <citation type="submission" date="2018-12" db="EMBL/GenBank/DDBJ databases">
        <title>Characterization and Draft Genome of Vibrio anguillarum J360 Marine Pathogen Isolated from an Outbreak in Lumpfish (Cyclopterus lumpus).</title>
        <authorList>
            <person name="Vasquez J.I."/>
            <person name="Cao T."/>
            <person name="Chakraborty S."/>
            <person name="Gnanagobal H."/>
            <person name="Wescot J."/>
            <person name="Boyce D."/>
            <person name="Santander J."/>
        </authorList>
    </citation>
    <scope>NUCLEOTIDE SEQUENCE [LARGE SCALE GENOMIC DNA]</scope>
    <source>
        <strain evidence="1 2">J360</strain>
    </source>
</reference>
<evidence type="ECO:0000313" key="1">
    <source>
        <dbReference type="EMBL" id="AZS24868.1"/>
    </source>
</evidence>
<organism evidence="1 2">
    <name type="scientific">Vibrio anguillarum</name>
    <name type="common">Listonella anguillarum</name>
    <dbReference type="NCBI Taxonomy" id="55601"/>
    <lineage>
        <taxon>Bacteria</taxon>
        <taxon>Pseudomonadati</taxon>
        <taxon>Pseudomonadota</taxon>
        <taxon>Gammaproteobacteria</taxon>
        <taxon>Vibrionales</taxon>
        <taxon>Vibrionaceae</taxon>
        <taxon>Vibrio</taxon>
    </lineage>
</organism>
<accession>A0A289GFM5</accession>
<dbReference type="Proteomes" id="UP000256923">
    <property type="component" value="Chromosome 1"/>
</dbReference>